<sequence>MADHRHPVCPVHRSKAIYELPIIQGYIKRDSAQVGCSRPIGEKGMSKRHQSRLSRLDPRKLIGKLFVYAISAAVAPSAMADDVAYGTDFGQKVINWIAFGSDKQIWGTTSLMSVVSQGLNGIGLTVMAWLAVLGASTYVIQTANKGVPGGQVISSFWAPIRVAVATILLIPLTGGFSTLQYGVVAVAEKGNADANALMGMGLDYLYDFGAYRSPALEDGSGLIFSWIGSEVCKQYINSYTNREAVSSTFTQATDRNRMVSTLAYTYNEADTWMWRNDPRTDYCGALSFAIDLPNADDNTSAASAAPKEIGTGQLAILRAIQPKVAEIASMILSDEQALRDLQVNGAGSQSTYEQAAASVSKKISGAVSKYNAAVVMYNAETQKLVASSVNKINDSKNANKATDWKGEASSTGWKDQTKEMGWPALGTIFWQVNINQSEINKLAAAIVPTYTDPSLDDEWLKDPRLGELSSRIRGLKKAVAGSRPTLNTNHGIPSLTAIADAGAEGSGFMDKIKSVVYDAFAGAMKSMLYKNSPDDLIVNLQYFGSAAGTTAEVMWWAKVVTVAGIKGGLKTAETAVDTASNAFSWLGPVGWVAKGVAGTGKGVIAALTSFIDDISGLLSYLILGLIIVGFTLGIVLPTIPLTQWLMGVISWMLFYIECLLVSPIWLSAHGSAERDGWGSEHTRQGYMLMIGLYLNPILRVAGFFAIFLALKPVSHLVSWFIDYIQGVLVSGFAFLFYYFGAMAVVGIFSYSVLVRIFGLPSELFERGLRWVNGGQEVTGDSNSEERARSNIGAFAHKAEAAANSKGAPTKFAKPDGATPTPTRGPSS</sequence>
<dbReference type="Proteomes" id="UP000281372">
    <property type="component" value="Unassembled WGS sequence"/>
</dbReference>
<evidence type="ECO:0000313" key="4">
    <source>
        <dbReference type="Proteomes" id="UP000281372"/>
    </source>
</evidence>
<keyword evidence="2" id="KW-1133">Transmembrane helix</keyword>
<feature type="transmembrane region" description="Helical" evidence="2">
    <location>
        <begin position="617"/>
        <end position="637"/>
    </location>
</feature>
<proteinExistence type="predicted"/>
<keyword evidence="2" id="KW-0812">Transmembrane</keyword>
<feature type="transmembrane region" description="Helical" evidence="2">
    <location>
        <begin position="152"/>
        <end position="172"/>
    </location>
</feature>
<evidence type="ECO:0000256" key="2">
    <source>
        <dbReference type="SAM" id="Phobius"/>
    </source>
</evidence>
<comment type="caution">
    <text evidence="3">The sequence shown here is derived from an EMBL/GenBank/DDBJ whole genome shotgun (WGS) entry which is preliminary data.</text>
</comment>
<dbReference type="NCBIfam" id="TIGR04346">
    <property type="entry name" value="DotA_TraY"/>
    <property type="match status" value="1"/>
</dbReference>
<dbReference type="EMBL" id="RBOW01000228">
    <property type="protein sequence ID" value="RMN37396.1"/>
    <property type="molecule type" value="Genomic_DNA"/>
</dbReference>
<feature type="region of interest" description="Disordered" evidence="1">
    <location>
        <begin position="801"/>
        <end position="827"/>
    </location>
</feature>
<accession>A0A3M3LQ01</accession>
<dbReference type="AlphaFoldDB" id="A0A3M3LQ01"/>
<evidence type="ECO:0008006" key="5">
    <source>
        <dbReference type="Google" id="ProtNLM"/>
    </source>
</evidence>
<dbReference type="InterPro" id="IPR027628">
    <property type="entry name" value="DotA_TraY"/>
</dbReference>
<feature type="transmembrane region" description="Helical" evidence="2">
    <location>
        <begin position="686"/>
        <end position="709"/>
    </location>
</feature>
<keyword evidence="2" id="KW-0472">Membrane</keyword>
<gene>
    <name evidence="3" type="ORF">ALQ64_01970</name>
</gene>
<evidence type="ECO:0000313" key="3">
    <source>
        <dbReference type="EMBL" id="RMN37396.1"/>
    </source>
</evidence>
<reference evidence="3 4" key="1">
    <citation type="submission" date="2018-08" db="EMBL/GenBank/DDBJ databases">
        <title>Recombination of ecologically and evolutionarily significant loci maintains genetic cohesion in the Pseudomonas syringae species complex.</title>
        <authorList>
            <person name="Dillon M."/>
            <person name="Thakur S."/>
            <person name="Almeida R.N.D."/>
            <person name="Weir B.S."/>
            <person name="Guttman D.S."/>
        </authorList>
    </citation>
    <scope>NUCLEOTIDE SEQUENCE [LARGE SCALE GENOMIC DNA]</scope>
    <source>
        <strain evidence="3 4">ICMP 2821</strain>
    </source>
</reference>
<organism evidence="3 4">
    <name type="scientific">Pseudomonas cannabina</name>
    <dbReference type="NCBI Taxonomy" id="86840"/>
    <lineage>
        <taxon>Bacteria</taxon>
        <taxon>Pseudomonadati</taxon>
        <taxon>Pseudomonadota</taxon>
        <taxon>Gammaproteobacteria</taxon>
        <taxon>Pseudomonadales</taxon>
        <taxon>Pseudomonadaceae</taxon>
        <taxon>Pseudomonas</taxon>
    </lineage>
</organism>
<evidence type="ECO:0000256" key="1">
    <source>
        <dbReference type="SAM" id="MobiDB-lite"/>
    </source>
</evidence>
<name>A0A3M3LQ01_PSECA</name>
<feature type="transmembrane region" description="Helical" evidence="2">
    <location>
        <begin position="121"/>
        <end position="140"/>
    </location>
</feature>
<protein>
    <recommendedName>
        <fullName evidence="5">DotA/TraY family protein</fullName>
    </recommendedName>
</protein>
<feature type="transmembrane region" description="Helical" evidence="2">
    <location>
        <begin position="644"/>
        <end position="666"/>
    </location>
</feature>
<feature type="transmembrane region" description="Helical" evidence="2">
    <location>
        <begin position="61"/>
        <end position="79"/>
    </location>
</feature>